<comment type="caution">
    <text evidence="1">The sequence shown here is derived from an EMBL/GenBank/DDBJ whole genome shotgun (WGS) entry which is preliminary data.</text>
</comment>
<dbReference type="Proteomes" id="UP000605848">
    <property type="component" value="Unassembled WGS sequence"/>
</dbReference>
<name>A0A936ZMX2_9HYPH</name>
<evidence type="ECO:0000313" key="2">
    <source>
        <dbReference type="Proteomes" id="UP000605848"/>
    </source>
</evidence>
<keyword evidence="2" id="KW-1185">Reference proteome</keyword>
<sequence>MSIKLDLCAAIFLISVEPPAQAHDIYSHLKDRLGNSCCDDKDCRPALYRVTPAGVQMLVNGTWIAVPDYTIQYRALPGDTGETGGGHWCGDTRHMVGLGTDYSTYCAILPPNAAAVAKPPFTHHEGGI</sequence>
<protein>
    <submittedName>
        <fullName evidence="1">Uncharacterized protein</fullName>
    </submittedName>
</protein>
<accession>A0A936ZMX2</accession>
<reference evidence="1" key="1">
    <citation type="submission" date="2021-01" db="EMBL/GenBank/DDBJ databases">
        <title>Microvirga sp.</title>
        <authorList>
            <person name="Kim M.K."/>
        </authorList>
    </citation>
    <scope>NUCLEOTIDE SEQUENCE</scope>
    <source>
        <strain evidence="1">5420S-16</strain>
    </source>
</reference>
<proteinExistence type="predicted"/>
<evidence type="ECO:0000313" key="1">
    <source>
        <dbReference type="EMBL" id="MBL0407528.1"/>
    </source>
</evidence>
<gene>
    <name evidence="1" type="ORF">JKG68_26790</name>
</gene>
<dbReference type="EMBL" id="JAEQMY010000089">
    <property type="protein sequence ID" value="MBL0407528.1"/>
    <property type="molecule type" value="Genomic_DNA"/>
</dbReference>
<dbReference type="AlphaFoldDB" id="A0A936ZMX2"/>
<dbReference type="RefSeq" id="WP_202064861.1">
    <property type="nucleotide sequence ID" value="NZ_JAEQMY010000089.1"/>
</dbReference>
<organism evidence="1 2">
    <name type="scientific">Microvirga aerilata</name>
    <dbReference type="NCBI Taxonomy" id="670292"/>
    <lineage>
        <taxon>Bacteria</taxon>
        <taxon>Pseudomonadati</taxon>
        <taxon>Pseudomonadota</taxon>
        <taxon>Alphaproteobacteria</taxon>
        <taxon>Hyphomicrobiales</taxon>
        <taxon>Methylobacteriaceae</taxon>
        <taxon>Microvirga</taxon>
    </lineage>
</organism>